<dbReference type="CDD" id="cd07185">
    <property type="entry name" value="OmpA_C-like"/>
    <property type="match status" value="1"/>
</dbReference>
<reference evidence="8" key="1">
    <citation type="submission" date="2016-10" db="EMBL/GenBank/DDBJ databases">
        <authorList>
            <person name="Varghese N."/>
            <person name="Submissions S."/>
        </authorList>
    </citation>
    <scope>NUCLEOTIDE SEQUENCE [LARGE SCALE GENOMIC DNA]</scope>
    <source>
        <strain evidence="8">CGMCC 1.10789</strain>
    </source>
</reference>
<comment type="subcellular location">
    <subcellularLocation>
        <location evidence="1">Cell outer membrane</location>
    </subcellularLocation>
</comment>
<evidence type="ECO:0000256" key="2">
    <source>
        <dbReference type="ARBA" id="ARBA00023136"/>
    </source>
</evidence>
<organism evidence="7 8">
    <name type="scientific">Meinhardsimonia xiamenensis</name>
    <dbReference type="NCBI Taxonomy" id="990712"/>
    <lineage>
        <taxon>Bacteria</taxon>
        <taxon>Pseudomonadati</taxon>
        <taxon>Pseudomonadota</taxon>
        <taxon>Alphaproteobacteria</taxon>
        <taxon>Rhodobacterales</taxon>
        <taxon>Paracoccaceae</taxon>
        <taxon>Meinhardsimonia</taxon>
    </lineage>
</organism>
<feature type="region of interest" description="Disordered" evidence="5">
    <location>
        <begin position="608"/>
        <end position="636"/>
    </location>
</feature>
<evidence type="ECO:0000313" key="8">
    <source>
        <dbReference type="Proteomes" id="UP000199328"/>
    </source>
</evidence>
<dbReference type="STRING" id="990712.SAMN05216257_10262"/>
<dbReference type="InterPro" id="IPR036737">
    <property type="entry name" value="OmpA-like_sf"/>
</dbReference>
<dbReference type="InterPro" id="IPR006664">
    <property type="entry name" value="OMP_bac"/>
</dbReference>
<dbReference type="InterPro" id="IPR006665">
    <property type="entry name" value="OmpA-like"/>
</dbReference>
<evidence type="ECO:0000256" key="1">
    <source>
        <dbReference type="ARBA" id="ARBA00004442"/>
    </source>
</evidence>
<dbReference type="InterPro" id="IPR007055">
    <property type="entry name" value="BON_dom"/>
</dbReference>
<dbReference type="OrthoDB" id="5525824at2"/>
<dbReference type="Pfam" id="PF04972">
    <property type="entry name" value="BON"/>
    <property type="match status" value="1"/>
</dbReference>
<keyword evidence="3" id="KW-0998">Cell outer membrane</keyword>
<dbReference type="EMBL" id="FNFV01000002">
    <property type="protein sequence ID" value="SDK24584.1"/>
    <property type="molecule type" value="Genomic_DNA"/>
</dbReference>
<keyword evidence="2 4" id="KW-0472">Membrane</keyword>
<sequence length="636" mass="67045">MRISQLMIVIAVFALAGAAAVGAAVLAVERIETGSKRQVETELGIAGLDWAQVSVDGLQVTLTGTAPDEATRFRAVALAGKVVDPTRVIDAIRVRPGKAVEPPRFSVEILRNAEGVSLIGLVPSTTDRQAVIARIRAFAGDAPVTELTESADYPVPAGWQAALHFALEALAQLPRSKISVAADEVAVTAITASAAEKRRIEAALQAALPEGVRLSMDISAPRPVVTPFTLRFLIDDAGARFDACTARDEKGRARILAAARAAGLSGEASCTLALGAPSPRWPEAVEMAIGALARLGGGSVTFSDGDVTLVARDTTPPDLFDTVVGELESRLPPAFALHAVLPEPVDTSAGLAGDDKPQFLATLSPEGLLQLRGRVPDQRIRDAVIGFSRARFSGADVYGAMRVDPELPDGWPKRVLAALEALAHLEHGAVVVQPDYVEIRGTTTLEEGKAEISRILSAELGEAENFAIEVRYVPPPEPDEALPSPQDCVDRINGILAAAKITFAPGSADITPEAGDTLDRIAEAMRGCEHVPMEIGGHTDSQGRESMNLRLSQNRADAVLNALLARRVDTRNLSAKGYGETQPIAPNDTEEGREANRRIEFRLIVAETAGDQAPAAEQEGAGQADAASAAQQEARQ</sequence>
<dbReference type="PANTHER" id="PTHR30329:SF21">
    <property type="entry name" value="LIPOPROTEIN YIAD-RELATED"/>
    <property type="match status" value="1"/>
</dbReference>
<dbReference type="Proteomes" id="UP000199328">
    <property type="component" value="Unassembled WGS sequence"/>
</dbReference>
<dbReference type="Gene3D" id="3.30.1330.60">
    <property type="entry name" value="OmpA-like domain"/>
    <property type="match status" value="1"/>
</dbReference>
<gene>
    <name evidence="7" type="ORF">SAMN05216257_10262</name>
</gene>
<evidence type="ECO:0000256" key="5">
    <source>
        <dbReference type="SAM" id="MobiDB-lite"/>
    </source>
</evidence>
<keyword evidence="8" id="KW-1185">Reference proteome</keyword>
<dbReference type="SUPFAM" id="SSF103088">
    <property type="entry name" value="OmpA-like"/>
    <property type="match status" value="1"/>
</dbReference>
<feature type="domain" description="OmpA-like" evidence="6">
    <location>
        <begin position="490"/>
        <end position="607"/>
    </location>
</feature>
<protein>
    <submittedName>
        <fullName evidence="7">OmpA-OmpF porin, OOP family</fullName>
    </submittedName>
</protein>
<accession>A0A1G9ACN1</accession>
<dbReference type="PANTHER" id="PTHR30329">
    <property type="entry name" value="STATOR ELEMENT OF FLAGELLAR MOTOR COMPLEX"/>
    <property type="match status" value="1"/>
</dbReference>
<dbReference type="PROSITE" id="PS51123">
    <property type="entry name" value="OMPA_2"/>
    <property type="match status" value="1"/>
</dbReference>
<dbReference type="GO" id="GO:0009279">
    <property type="term" value="C:cell outer membrane"/>
    <property type="evidence" value="ECO:0007669"/>
    <property type="project" value="UniProtKB-SubCell"/>
</dbReference>
<name>A0A1G9ACN1_9RHOB</name>
<proteinExistence type="predicted"/>
<evidence type="ECO:0000259" key="6">
    <source>
        <dbReference type="PROSITE" id="PS51123"/>
    </source>
</evidence>
<feature type="compositionally biased region" description="Low complexity" evidence="5">
    <location>
        <begin position="609"/>
        <end position="636"/>
    </location>
</feature>
<dbReference type="Gene3D" id="3.40.1520.20">
    <property type="match status" value="4"/>
</dbReference>
<dbReference type="Pfam" id="PF00691">
    <property type="entry name" value="OmpA"/>
    <property type="match status" value="1"/>
</dbReference>
<dbReference type="PRINTS" id="PR01021">
    <property type="entry name" value="OMPADOMAIN"/>
</dbReference>
<dbReference type="RefSeq" id="WP_092498541.1">
    <property type="nucleotide sequence ID" value="NZ_FNFV01000002.1"/>
</dbReference>
<dbReference type="InterPro" id="IPR050330">
    <property type="entry name" value="Bact_OuterMem_StrucFunc"/>
</dbReference>
<evidence type="ECO:0000313" key="7">
    <source>
        <dbReference type="EMBL" id="SDK24584.1"/>
    </source>
</evidence>
<evidence type="ECO:0000256" key="4">
    <source>
        <dbReference type="PROSITE-ProRule" id="PRU00473"/>
    </source>
</evidence>
<dbReference type="AlphaFoldDB" id="A0A1G9ACN1"/>
<evidence type="ECO:0000256" key="3">
    <source>
        <dbReference type="ARBA" id="ARBA00023237"/>
    </source>
</evidence>